<accession>A0A5N6LGF7</accession>
<evidence type="ECO:0000313" key="3">
    <source>
        <dbReference type="Proteomes" id="UP000326396"/>
    </source>
</evidence>
<reference evidence="2 3" key="1">
    <citation type="submission" date="2019-05" db="EMBL/GenBank/DDBJ databases">
        <title>Mikania micrantha, genome provides insights into the molecular mechanism of rapid growth.</title>
        <authorList>
            <person name="Liu B."/>
        </authorList>
    </citation>
    <scope>NUCLEOTIDE SEQUENCE [LARGE SCALE GENOMIC DNA]</scope>
    <source>
        <strain evidence="2">NLD-2019</strain>
        <tissue evidence="2">Leaf</tissue>
    </source>
</reference>
<protein>
    <submittedName>
        <fullName evidence="2">Uncharacterized protein</fullName>
    </submittedName>
</protein>
<keyword evidence="3" id="KW-1185">Reference proteome</keyword>
<evidence type="ECO:0000313" key="2">
    <source>
        <dbReference type="EMBL" id="KAD1358636.1"/>
    </source>
</evidence>
<proteinExistence type="predicted"/>
<gene>
    <name evidence="2" type="ORF">E3N88_42963</name>
</gene>
<sequence>MILPNPSNISDFHVGDFIGPFEATNIWGQFMSKSACKFEFKWKSLSRKMTRKTKSKDDGGLHLLQHRNAALQKVKDGRRRKSSESLVGDSRRSNSLEIGDCKSQGVRTPEMQVIGELWGVTCKDAFARRGEMRKRQKM</sequence>
<evidence type="ECO:0000256" key="1">
    <source>
        <dbReference type="SAM" id="MobiDB-lite"/>
    </source>
</evidence>
<name>A0A5N6LGF7_9ASTR</name>
<feature type="region of interest" description="Disordered" evidence="1">
    <location>
        <begin position="72"/>
        <end position="103"/>
    </location>
</feature>
<organism evidence="2 3">
    <name type="scientific">Mikania micrantha</name>
    <name type="common">bitter vine</name>
    <dbReference type="NCBI Taxonomy" id="192012"/>
    <lineage>
        <taxon>Eukaryota</taxon>
        <taxon>Viridiplantae</taxon>
        <taxon>Streptophyta</taxon>
        <taxon>Embryophyta</taxon>
        <taxon>Tracheophyta</taxon>
        <taxon>Spermatophyta</taxon>
        <taxon>Magnoliopsida</taxon>
        <taxon>eudicotyledons</taxon>
        <taxon>Gunneridae</taxon>
        <taxon>Pentapetalae</taxon>
        <taxon>asterids</taxon>
        <taxon>campanulids</taxon>
        <taxon>Asterales</taxon>
        <taxon>Asteraceae</taxon>
        <taxon>Asteroideae</taxon>
        <taxon>Heliantheae alliance</taxon>
        <taxon>Eupatorieae</taxon>
        <taxon>Mikania</taxon>
    </lineage>
</organism>
<comment type="caution">
    <text evidence="2">The sequence shown here is derived from an EMBL/GenBank/DDBJ whole genome shotgun (WGS) entry which is preliminary data.</text>
</comment>
<dbReference type="Proteomes" id="UP000326396">
    <property type="component" value="Unassembled WGS sequence"/>
</dbReference>
<dbReference type="AlphaFoldDB" id="A0A5N6LGF7"/>
<dbReference type="EMBL" id="SZYD01000833">
    <property type="protein sequence ID" value="KAD1358636.1"/>
    <property type="molecule type" value="Genomic_DNA"/>
</dbReference>